<evidence type="ECO:0000256" key="1">
    <source>
        <dbReference type="ARBA" id="ARBA00004498"/>
    </source>
</evidence>
<dbReference type="InterPro" id="IPR050691">
    <property type="entry name" value="Hyaluronan_bind_Proteoglycan"/>
</dbReference>
<feature type="disulfide bond" evidence="15">
    <location>
        <begin position="1263"/>
        <end position="1273"/>
    </location>
</feature>
<dbReference type="STRING" id="7897.ENSLACP00000018851"/>
<dbReference type="GO" id="GO:0007155">
    <property type="term" value="P:cell adhesion"/>
    <property type="evidence" value="ECO:0007669"/>
    <property type="project" value="InterPro"/>
</dbReference>
<comment type="similarity">
    <text evidence="2">Belongs to the aggrecan/versican proteoglycan family.</text>
</comment>
<comment type="subcellular location">
    <subcellularLocation>
        <location evidence="1">Secreted</location>
        <location evidence="1">Extracellular space</location>
        <location evidence="1">Extracellular matrix</location>
    </subcellularLocation>
</comment>
<keyword evidence="12 15" id="KW-1015">Disulfide bond</keyword>
<evidence type="ECO:0000256" key="13">
    <source>
        <dbReference type="ARBA" id="ARBA00023180"/>
    </source>
</evidence>
<evidence type="ECO:0000256" key="6">
    <source>
        <dbReference type="ARBA" id="ARBA00022659"/>
    </source>
</evidence>
<evidence type="ECO:0000313" key="25">
    <source>
        <dbReference type="Ensembl" id="ENSLACP00000018851.1"/>
    </source>
</evidence>
<evidence type="ECO:0000256" key="17">
    <source>
        <dbReference type="PROSITE-ProRule" id="PRU00323"/>
    </source>
</evidence>
<comment type="caution">
    <text evidence="15">Lacks conserved residue(s) required for the propagation of feature annotation.</text>
</comment>
<dbReference type="InterPro" id="IPR001881">
    <property type="entry name" value="EGF-like_Ca-bd_dom"/>
</dbReference>
<dbReference type="PROSITE" id="PS50026">
    <property type="entry name" value="EGF_3"/>
    <property type="match status" value="2"/>
</dbReference>
<dbReference type="InterPro" id="IPR000538">
    <property type="entry name" value="Link_dom"/>
</dbReference>
<dbReference type="InterPro" id="IPR013032">
    <property type="entry name" value="EGF-like_CS"/>
</dbReference>
<evidence type="ECO:0000259" key="20">
    <source>
        <dbReference type="PROSITE" id="PS50026"/>
    </source>
</evidence>
<dbReference type="Gene3D" id="2.10.25.10">
    <property type="entry name" value="Laminin"/>
    <property type="match status" value="2"/>
</dbReference>
<dbReference type="InterPro" id="IPR007110">
    <property type="entry name" value="Ig-like_dom"/>
</dbReference>
<feature type="compositionally biased region" description="Low complexity" evidence="18">
    <location>
        <begin position="760"/>
        <end position="775"/>
    </location>
</feature>
<dbReference type="SMART" id="SM00409">
    <property type="entry name" value="IG"/>
    <property type="match status" value="1"/>
</dbReference>
<reference evidence="26" key="1">
    <citation type="submission" date="2011-08" db="EMBL/GenBank/DDBJ databases">
        <title>The draft genome of Latimeria chalumnae.</title>
        <authorList>
            <person name="Di Palma F."/>
            <person name="Alfoldi J."/>
            <person name="Johnson J."/>
            <person name="Berlin A."/>
            <person name="Gnerre S."/>
            <person name="Jaffe D."/>
            <person name="MacCallum I."/>
            <person name="Young S."/>
            <person name="Walker B.J."/>
            <person name="Lander E."/>
            <person name="Lindblad-Toh K."/>
        </authorList>
    </citation>
    <scope>NUCLEOTIDE SEQUENCE [LARGE SCALE GENOMIC DNA]</scope>
    <source>
        <strain evidence="26">Wild caught</strain>
    </source>
</reference>
<sequence>MTTLLLVFVCLRVIAAAISVEVSADQGNTLSVRIAEESPLHGIMGDSITIHCNFMDSRLHGVLTPPASPLAPRIKWSRIFQGKETVILVATGGQVRINASYKGLVSMPNYPDVPTDATLQIEQLRSSDSGIYRCEVMHGIEDGQDAMELVVKGIVFHYRAISTRYTLNFEKAKQACIENSATIATPVQLQAAYDDGYDQCDAGWLSDQTVRYPIHKPRKGCYGDKDEFPGVRTYGIRETDETYDVYCFAEQMQGVSSVGVDMMLKSLCRSGTPSSMNIGTTTPPVPPLSSTGLPQPTSLSHPLVFLGEKVEPITMTPEEYLDTTPAETITDSFPFTIEIVTKKEEPLVFPQLTTEGEAKGEIETLAPFNVTATPAITLFTEEPVTSLTPDILVPTGTPPVTMETMLYENATEVPSTVKTVQPSATEGLLTPEVTTGEGTMATEAEVTATVVTEGTVREEIIKVSAKPDIGVPLVSKPAEETGVVFHYRAASSRYSLTFAEAVQACLENNAAIATPQQLQAAYEAGYEQCDAGWLSDQTVRYPIVNVRQKCYGDKNGFPGVRNYGVRQPNETYDVYCYIDVLQGEVFLAVTEEKLTLAGAHEYCQKQNAVLASTGQLHSAWNQGLDRCHAGWLSDGSVRYPVTKPRTACGGDKPGVRTIYQFPNQTGYPDPESRYAAFCFKVEPIVTPTGVEEDTVTQVTPEVEASSIPMEVTTEPLEGITLAEGTVETLQTVTSIRNSVSPSAAPPVKVFPEISGESSAVISGEPSGEPSGVSGISGDGEPSGMPTTSGLPSGTIKVILVKPEVIEVVTQVSVAAEAGRKPCLIPEVSGVSSGDDICHVSSSGLPSGQPDTDGISIVSSGYKFSDDLSGIPDISGDLSGVSGISGLPFVTPVITLVDSTLVEAGTKIPGEQEGLGSLEESELPSGEVGVSGDVSGIADISGLPSGMVEPEISGFPSGLFDISGQEVSEEPGISDDLSGISSASGMPSGVIDSSGLPTGFLEIPSGIPTIIVQDSILVEVTRKPDIEQEAGEGPSAVLEISGVSSGEVKASSEVSGISSGMPEGIEIPSGMVDLSGLPSADLDVSGIPSGSSGERMGEDVFIGLEGSGEPSGVSGISGDISGLVTSVLHEAVGEVILHLPTEASGEPSGVSGLPSGVPDISAEPASAISGEEHSGIPEAPLPTIILYTGTPEVLFPEGTEIPEEALAGEDGLTPEQEISITPALLEITLPAVTPAPPQVSPEEFQSSIAMGTGGLLFVDASDPCTVSPCGAGTCVVTNGTYVCHCPAGFGGMKVETQMHPPHTHTLCASGTFQSSKHYPSNQRSQQREETRNPGCKVSFLYFTLINRASSSKFLIVLLWTRSCAHTDGGKRGLGRARAPTGVNGDSVVRAHRQGTATLELPTFRRAPHPSSFFKNTHTHTHTYIKSIWVGSTSLHWKCQEKNIINKYKGHSSGNPSKCSPSGTTKKAENNFKKNKGIGVVCVGGVFSGLPELGNLLEVCKLQLGQGGAGWILTCPNTTRTLVEYVDIPNSLAIGVCSFSSPSRAHALELDGYKLGNSVFLVFLYLSQGQPRTSTQTSYPLPPHTLPSLPHPQQNPTKSSPFVEADVDECVPSPCLNGATCTDGIDSFTCLCLPSYGGDLCEIDLEICEEGWMKFQGNCYKYFSDRETWVDAEKKCREFGSHLVSIITPEEQQFVNDNAQDYQWIGLNDRTLEDDFRWSDGHPLQYENWRPSQPDNFFTMGEDCVLMIWHENGEWNDVPCNYHLPFTCKKGTVACGSPPTVENAWTFGKRKGRYEISSLVRYQCHHGYLQRHLPTVRCQPNGEWEEPRIACIDPNTYSRRLHKKSIRSRPSRNLRASHRTIH</sequence>
<evidence type="ECO:0000256" key="18">
    <source>
        <dbReference type="SAM" id="MobiDB-lite"/>
    </source>
</evidence>
<dbReference type="EMBL" id="AFYH01021313">
    <property type="status" value="NOT_ANNOTATED_CDS"/>
    <property type="molecule type" value="Genomic_DNA"/>
</dbReference>
<dbReference type="SMART" id="SM00179">
    <property type="entry name" value="EGF_CA"/>
    <property type="match status" value="2"/>
</dbReference>
<dbReference type="Gene3D" id="3.10.100.10">
    <property type="entry name" value="Mannose-Binding Protein A, subunit A"/>
    <property type="match status" value="4"/>
</dbReference>
<dbReference type="PROSITE" id="PS00615">
    <property type="entry name" value="C_TYPE_LECTIN_1"/>
    <property type="match status" value="1"/>
</dbReference>
<dbReference type="Pfam" id="PF00084">
    <property type="entry name" value="Sushi"/>
    <property type="match status" value="1"/>
</dbReference>
<dbReference type="PROSITE" id="PS00010">
    <property type="entry name" value="ASX_HYDROXYL"/>
    <property type="match status" value="1"/>
</dbReference>
<dbReference type="SMART" id="SM00445">
    <property type="entry name" value="LINK"/>
    <property type="match status" value="3"/>
</dbReference>
<keyword evidence="10" id="KW-0106">Calcium</keyword>
<dbReference type="SUPFAM" id="SSF57196">
    <property type="entry name" value="EGF/Laminin"/>
    <property type="match status" value="1"/>
</dbReference>
<dbReference type="PROSITE" id="PS01241">
    <property type="entry name" value="LINK_1"/>
    <property type="match status" value="2"/>
</dbReference>
<keyword evidence="13" id="KW-0325">Glycoprotein</keyword>
<feature type="disulfide bond" evidence="15">
    <location>
        <begin position="1630"/>
        <end position="1639"/>
    </location>
</feature>
<dbReference type="SUPFAM" id="SSF48726">
    <property type="entry name" value="Immunoglobulin"/>
    <property type="match status" value="1"/>
</dbReference>
<dbReference type="CDD" id="cd00033">
    <property type="entry name" value="CCP"/>
    <property type="match status" value="1"/>
</dbReference>
<evidence type="ECO:0000256" key="16">
    <source>
        <dbReference type="PROSITE-ProRule" id="PRU00302"/>
    </source>
</evidence>
<keyword evidence="26" id="KW-1185">Reference proteome</keyword>
<dbReference type="Proteomes" id="UP000008672">
    <property type="component" value="Unassembled WGS sequence"/>
</dbReference>
<dbReference type="CDD" id="cd00054">
    <property type="entry name" value="EGF_CA"/>
    <property type="match status" value="1"/>
</dbReference>
<keyword evidence="7 19" id="KW-0732">Signal</keyword>
<feature type="domain" description="Link" evidence="24">
    <location>
        <begin position="483"/>
        <end position="578"/>
    </location>
</feature>
<dbReference type="GO" id="GO:0030246">
    <property type="term" value="F:carbohydrate binding"/>
    <property type="evidence" value="ECO:0007669"/>
    <property type="project" value="UniProtKB-KW"/>
</dbReference>
<dbReference type="EMBL" id="AFYH01021312">
    <property type="status" value="NOT_ANNOTATED_CDS"/>
    <property type="molecule type" value="Genomic_DNA"/>
</dbReference>
<dbReference type="InterPro" id="IPR013783">
    <property type="entry name" value="Ig-like_fold"/>
</dbReference>
<dbReference type="SMART" id="SM00032">
    <property type="entry name" value="CCP"/>
    <property type="match status" value="1"/>
</dbReference>
<dbReference type="Pfam" id="PF07686">
    <property type="entry name" value="V-set"/>
    <property type="match status" value="1"/>
</dbReference>
<keyword evidence="3" id="KW-0964">Secreted</keyword>
<dbReference type="InterPro" id="IPR033987">
    <property type="entry name" value="CSPG_CTLD"/>
</dbReference>
<dbReference type="InterPro" id="IPR013106">
    <property type="entry name" value="Ig_V-set"/>
</dbReference>
<dbReference type="GO" id="GO:0010001">
    <property type="term" value="P:glial cell differentiation"/>
    <property type="evidence" value="ECO:0007669"/>
    <property type="project" value="TreeGrafter"/>
</dbReference>
<feature type="chain" id="PRO_5003580317" evidence="19">
    <location>
        <begin position="18"/>
        <end position="1860"/>
    </location>
</feature>
<dbReference type="GO" id="GO:0005615">
    <property type="term" value="C:extracellular space"/>
    <property type="evidence" value="ECO:0007669"/>
    <property type="project" value="TreeGrafter"/>
</dbReference>
<dbReference type="SMART" id="SM00406">
    <property type="entry name" value="IGv"/>
    <property type="match status" value="1"/>
</dbReference>
<dbReference type="GO" id="GO:0045202">
    <property type="term" value="C:synapse"/>
    <property type="evidence" value="ECO:0007669"/>
    <property type="project" value="TreeGrafter"/>
</dbReference>
<feature type="disulfide bond" evidence="17">
    <location>
        <begin position="529"/>
        <end position="550"/>
    </location>
</feature>
<protein>
    <submittedName>
        <fullName evidence="25">Aggrecan</fullName>
    </submittedName>
</protein>
<dbReference type="PRINTS" id="PR01265">
    <property type="entry name" value="LINKMODULE"/>
</dbReference>
<dbReference type="Pfam" id="PF00059">
    <property type="entry name" value="Lectin_C"/>
    <property type="match status" value="1"/>
</dbReference>
<dbReference type="GO" id="GO:0001501">
    <property type="term" value="P:skeletal system development"/>
    <property type="evidence" value="ECO:0007669"/>
    <property type="project" value="TreeGrafter"/>
</dbReference>
<dbReference type="InterPro" id="IPR000742">
    <property type="entry name" value="EGF"/>
</dbReference>
<evidence type="ECO:0000313" key="26">
    <source>
        <dbReference type="Proteomes" id="UP000008672"/>
    </source>
</evidence>
<feature type="disulfide bond" evidence="16">
    <location>
        <begin position="1773"/>
        <end position="1816"/>
    </location>
</feature>
<dbReference type="CDD" id="cd03517">
    <property type="entry name" value="Link_domain_CSPGs_modules_1_3"/>
    <property type="match status" value="2"/>
</dbReference>
<dbReference type="PROSITE" id="PS50835">
    <property type="entry name" value="IG_LIKE"/>
    <property type="match status" value="1"/>
</dbReference>
<dbReference type="Pfam" id="PF00008">
    <property type="entry name" value="EGF"/>
    <property type="match status" value="1"/>
</dbReference>
<feature type="domain" description="Link" evidence="24">
    <location>
        <begin position="583"/>
        <end position="680"/>
    </location>
</feature>
<dbReference type="Pfam" id="PF12661">
    <property type="entry name" value="hEGF"/>
    <property type="match status" value="1"/>
</dbReference>
<feature type="domain" description="Sushi" evidence="23">
    <location>
        <begin position="1771"/>
        <end position="1831"/>
    </location>
</feature>
<evidence type="ECO:0000256" key="10">
    <source>
        <dbReference type="ARBA" id="ARBA00022837"/>
    </source>
</evidence>
<dbReference type="InterPro" id="IPR036179">
    <property type="entry name" value="Ig-like_dom_sf"/>
</dbReference>
<dbReference type="InterPro" id="IPR016186">
    <property type="entry name" value="C-type_lectin-like/link_sf"/>
</dbReference>
<keyword evidence="9" id="KW-0677">Repeat</keyword>
<dbReference type="OMA" id="EDWIVTQ"/>
<proteinExistence type="inferred from homology"/>
<dbReference type="InterPro" id="IPR018378">
    <property type="entry name" value="C-type_lectin_CS"/>
</dbReference>
<evidence type="ECO:0000256" key="8">
    <source>
        <dbReference type="ARBA" id="ARBA00022734"/>
    </source>
</evidence>
<dbReference type="InterPro" id="IPR016187">
    <property type="entry name" value="CTDL_fold"/>
</dbReference>
<dbReference type="FunFam" id="2.10.25.10:FF:000006">
    <property type="entry name" value="Versican core protein-like isoform 1"/>
    <property type="match status" value="1"/>
</dbReference>
<dbReference type="CDD" id="cd00053">
    <property type="entry name" value="EGF"/>
    <property type="match status" value="1"/>
</dbReference>
<gene>
    <name evidence="25" type="primary">ACAN</name>
</gene>
<keyword evidence="6 16" id="KW-0768">Sushi</keyword>
<evidence type="ECO:0000256" key="14">
    <source>
        <dbReference type="ARBA" id="ARBA00023319"/>
    </source>
</evidence>
<dbReference type="CDD" id="cd03520">
    <property type="entry name" value="Link_domain_CSPGs_modules_2_4"/>
    <property type="match status" value="1"/>
</dbReference>
<feature type="disulfide bond" evidence="17">
    <location>
        <begin position="200"/>
        <end position="221"/>
    </location>
</feature>
<feature type="region of interest" description="Disordered" evidence="18">
    <location>
        <begin position="758"/>
        <end position="791"/>
    </location>
</feature>
<dbReference type="Gene3D" id="2.60.40.10">
    <property type="entry name" value="Immunoglobulins"/>
    <property type="match status" value="1"/>
</dbReference>
<evidence type="ECO:0000259" key="21">
    <source>
        <dbReference type="PROSITE" id="PS50041"/>
    </source>
</evidence>
<dbReference type="GO" id="GO:0005509">
    <property type="term" value="F:calcium ion binding"/>
    <property type="evidence" value="ECO:0007669"/>
    <property type="project" value="InterPro"/>
</dbReference>
<dbReference type="FunFam" id="3.10.100.10:FF:000011">
    <property type="entry name" value="Aggrecan core protein"/>
    <property type="match status" value="1"/>
</dbReference>
<dbReference type="FunFam" id="2.10.70.10:FF:000003">
    <property type="entry name" value="Versican core protein"/>
    <property type="match status" value="1"/>
</dbReference>
<dbReference type="InterPro" id="IPR001304">
    <property type="entry name" value="C-type_lectin-like"/>
</dbReference>
<evidence type="ECO:0000256" key="11">
    <source>
        <dbReference type="ARBA" id="ARBA00022974"/>
    </source>
</evidence>
<dbReference type="SMART" id="SM00034">
    <property type="entry name" value="CLECT"/>
    <property type="match status" value="1"/>
</dbReference>
<dbReference type="InterPro" id="IPR000152">
    <property type="entry name" value="EGF-type_Asp/Asn_hydroxyl_site"/>
</dbReference>
<evidence type="ECO:0000256" key="15">
    <source>
        <dbReference type="PROSITE-ProRule" id="PRU00076"/>
    </source>
</evidence>
<keyword evidence="8" id="KW-0430">Lectin</keyword>
<dbReference type="InParanoid" id="H3BAD0"/>
<dbReference type="PROSITE" id="PS50923">
    <property type="entry name" value="SUSHI"/>
    <property type="match status" value="1"/>
</dbReference>
<dbReference type="GO" id="GO:0007417">
    <property type="term" value="P:central nervous system development"/>
    <property type="evidence" value="ECO:0007669"/>
    <property type="project" value="TreeGrafter"/>
</dbReference>
<evidence type="ECO:0000256" key="2">
    <source>
        <dbReference type="ARBA" id="ARBA00006838"/>
    </source>
</evidence>
<organism evidence="25 26">
    <name type="scientific">Latimeria chalumnae</name>
    <name type="common">Coelacanth</name>
    <dbReference type="NCBI Taxonomy" id="7897"/>
    <lineage>
        <taxon>Eukaryota</taxon>
        <taxon>Metazoa</taxon>
        <taxon>Chordata</taxon>
        <taxon>Craniata</taxon>
        <taxon>Vertebrata</taxon>
        <taxon>Euteleostomi</taxon>
        <taxon>Coelacanthiformes</taxon>
        <taxon>Coelacanthidae</taxon>
        <taxon>Latimeria</taxon>
    </lineage>
</organism>
<feature type="disulfide bond" evidence="16">
    <location>
        <begin position="1802"/>
        <end position="1829"/>
    </location>
</feature>
<dbReference type="PROSITE" id="PS50041">
    <property type="entry name" value="C_TYPE_LECTIN_2"/>
    <property type="match status" value="1"/>
</dbReference>
<keyword evidence="14" id="KW-0393">Immunoglobulin domain</keyword>
<dbReference type="SUPFAM" id="SSF57535">
    <property type="entry name" value="Complement control module/SCR domain"/>
    <property type="match status" value="1"/>
</dbReference>
<dbReference type="FunCoup" id="H3BAD0">
    <property type="interactions" value="79"/>
</dbReference>
<dbReference type="GO" id="GO:0005540">
    <property type="term" value="F:hyaluronic acid binding"/>
    <property type="evidence" value="ECO:0007669"/>
    <property type="project" value="InterPro"/>
</dbReference>
<reference evidence="25" key="2">
    <citation type="submission" date="2025-08" db="UniProtKB">
        <authorList>
            <consortium name="Ensembl"/>
        </authorList>
    </citation>
    <scope>IDENTIFICATION</scope>
</reference>
<dbReference type="InterPro" id="IPR003006">
    <property type="entry name" value="Ig/MHC_CS"/>
</dbReference>
<evidence type="ECO:0000256" key="7">
    <source>
        <dbReference type="ARBA" id="ARBA00022729"/>
    </source>
</evidence>
<feature type="signal peptide" evidence="19">
    <location>
        <begin position="1"/>
        <end position="17"/>
    </location>
</feature>
<dbReference type="InterPro" id="IPR000436">
    <property type="entry name" value="Sushi_SCR_CCP_dom"/>
</dbReference>
<dbReference type="eggNOG" id="ENOG502QUX8">
    <property type="taxonomic scope" value="Eukaryota"/>
</dbReference>
<dbReference type="PANTHER" id="PTHR22804:SF54">
    <property type="match status" value="1"/>
</dbReference>
<evidence type="ECO:0000256" key="5">
    <source>
        <dbReference type="ARBA" id="ARBA00022536"/>
    </source>
</evidence>
<evidence type="ECO:0000259" key="24">
    <source>
        <dbReference type="PROSITE" id="PS50963"/>
    </source>
</evidence>
<keyword evidence="11" id="KW-0654">Proteoglycan</keyword>
<dbReference type="SMART" id="SM00181">
    <property type="entry name" value="EGF"/>
    <property type="match status" value="2"/>
</dbReference>
<feature type="domain" description="Link" evidence="24">
    <location>
        <begin position="154"/>
        <end position="249"/>
    </location>
</feature>
<dbReference type="HOGENOM" id="CLU_000303_2_2_1"/>
<reference evidence="25" key="3">
    <citation type="submission" date="2025-09" db="UniProtKB">
        <authorList>
            <consortium name="Ensembl"/>
        </authorList>
    </citation>
    <scope>IDENTIFICATION</scope>
</reference>
<dbReference type="FunFam" id="3.10.100.10:FF:000003">
    <property type="entry name" value="Versican core protein"/>
    <property type="match status" value="1"/>
</dbReference>
<feature type="domain" description="C-type lectin" evidence="21">
    <location>
        <begin position="1653"/>
        <end position="1767"/>
    </location>
</feature>
<evidence type="ECO:0000256" key="9">
    <source>
        <dbReference type="ARBA" id="ARBA00022737"/>
    </source>
</evidence>
<keyword evidence="5 15" id="KW-0245">EGF-like domain</keyword>
<feature type="disulfide bond" evidence="17">
    <location>
        <begin position="627"/>
        <end position="648"/>
    </location>
</feature>
<dbReference type="EMBL" id="AFYH01021311">
    <property type="status" value="NOT_ANNOTATED_CDS"/>
    <property type="molecule type" value="Genomic_DNA"/>
</dbReference>
<name>H3BAD0_LATCH</name>
<dbReference type="PROSITE" id="PS00022">
    <property type="entry name" value="EGF_1"/>
    <property type="match status" value="1"/>
</dbReference>
<evidence type="ECO:0000256" key="4">
    <source>
        <dbReference type="ARBA" id="ARBA00022530"/>
    </source>
</evidence>
<evidence type="ECO:0000256" key="3">
    <source>
        <dbReference type="ARBA" id="ARBA00022525"/>
    </source>
</evidence>
<feature type="domain" description="Ig-like" evidence="22">
    <location>
        <begin position="45"/>
        <end position="150"/>
    </location>
</feature>
<feature type="domain" description="EGF-like" evidence="20">
    <location>
        <begin position="1604"/>
        <end position="1640"/>
    </location>
</feature>
<dbReference type="PROSITE" id="PS00290">
    <property type="entry name" value="IG_MHC"/>
    <property type="match status" value="1"/>
</dbReference>
<dbReference type="EMBL" id="AFYH01021314">
    <property type="status" value="NOT_ANNOTATED_CDS"/>
    <property type="molecule type" value="Genomic_DNA"/>
</dbReference>
<feature type="region of interest" description="Disordered" evidence="18">
    <location>
        <begin position="1572"/>
        <end position="1598"/>
    </location>
</feature>
<feature type="domain" description="EGF-like" evidence="20">
    <location>
        <begin position="1259"/>
        <end position="1294"/>
    </location>
</feature>
<dbReference type="InterPro" id="IPR003599">
    <property type="entry name" value="Ig_sub"/>
</dbReference>
<dbReference type="PANTHER" id="PTHR22804">
    <property type="entry name" value="AGGRECAN/VERSICAN PROTEOGLYCAN"/>
    <property type="match status" value="1"/>
</dbReference>
<evidence type="ECO:0000259" key="23">
    <source>
        <dbReference type="PROSITE" id="PS50923"/>
    </source>
</evidence>
<dbReference type="Ensembl" id="ENSLACT00000018984.1">
    <property type="protein sequence ID" value="ENSLACP00000018851.1"/>
    <property type="gene ID" value="ENSLACG00000016592.1"/>
</dbReference>
<dbReference type="SUPFAM" id="SSF56436">
    <property type="entry name" value="C-type lectin-like"/>
    <property type="match status" value="4"/>
</dbReference>
<dbReference type="Pfam" id="PF00193">
    <property type="entry name" value="Xlink"/>
    <property type="match status" value="3"/>
</dbReference>
<dbReference type="GO" id="GO:0002052">
    <property type="term" value="P:positive regulation of neuroblast proliferation"/>
    <property type="evidence" value="ECO:0007669"/>
    <property type="project" value="TreeGrafter"/>
</dbReference>
<dbReference type="EMBL" id="AFYH01021315">
    <property type="status" value="NOT_ANNOTATED_CDS"/>
    <property type="molecule type" value="Genomic_DNA"/>
</dbReference>
<dbReference type="GeneTree" id="ENSGT00940000155971"/>
<dbReference type="CDD" id="cd03588">
    <property type="entry name" value="CLECT_CSPGs"/>
    <property type="match status" value="1"/>
</dbReference>
<dbReference type="Gene3D" id="2.10.70.10">
    <property type="entry name" value="Complement Module, domain 1"/>
    <property type="match status" value="1"/>
</dbReference>
<evidence type="ECO:0000259" key="22">
    <source>
        <dbReference type="PROSITE" id="PS50835"/>
    </source>
</evidence>
<dbReference type="EMBL" id="AFYH01021310">
    <property type="status" value="NOT_ANNOTATED_CDS"/>
    <property type="molecule type" value="Genomic_DNA"/>
</dbReference>
<dbReference type="GO" id="GO:0072534">
    <property type="term" value="C:perineuronal net"/>
    <property type="evidence" value="ECO:0007669"/>
    <property type="project" value="TreeGrafter"/>
</dbReference>
<dbReference type="PROSITE" id="PS50963">
    <property type="entry name" value="LINK_2"/>
    <property type="match status" value="3"/>
</dbReference>
<evidence type="ECO:0000256" key="12">
    <source>
        <dbReference type="ARBA" id="ARBA00023157"/>
    </source>
</evidence>
<dbReference type="InterPro" id="IPR018097">
    <property type="entry name" value="EGF_Ca-bd_CS"/>
</dbReference>
<evidence type="ECO:0000256" key="19">
    <source>
        <dbReference type="SAM" id="SignalP"/>
    </source>
</evidence>
<dbReference type="InterPro" id="IPR035976">
    <property type="entry name" value="Sushi/SCR/CCP_sf"/>
</dbReference>
<accession>H3BAD0</accession>
<dbReference type="PROSITE" id="PS01187">
    <property type="entry name" value="EGF_CA"/>
    <property type="match status" value="1"/>
</dbReference>
<dbReference type="FunFam" id="3.10.100.10:FF:000002">
    <property type="entry name" value="Hyaluronan proteoglycan link protein 1"/>
    <property type="match status" value="2"/>
</dbReference>
<keyword evidence="4" id="KW-0272">Extracellular matrix</keyword>